<reference evidence="1 2" key="1">
    <citation type="submission" date="2019-09" db="EMBL/GenBank/DDBJ databases">
        <title>Wenzhouxiangella sp. Genome sequencing and assembly.</title>
        <authorList>
            <person name="Zhang R."/>
        </authorList>
    </citation>
    <scope>NUCLEOTIDE SEQUENCE [LARGE SCALE GENOMIC DNA]</scope>
    <source>
        <strain evidence="1 2">W260</strain>
    </source>
</reference>
<dbReference type="EMBL" id="VYXP01000002">
    <property type="protein sequence ID" value="KAA9133484.1"/>
    <property type="molecule type" value="Genomic_DNA"/>
</dbReference>
<evidence type="ECO:0000313" key="1">
    <source>
        <dbReference type="EMBL" id="KAA9133484.1"/>
    </source>
</evidence>
<proteinExistence type="predicted"/>
<keyword evidence="2" id="KW-1185">Reference proteome</keyword>
<protein>
    <submittedName>
        <fullName evidence="1">Uncharacterized protein</fullName>
    </submittedName>
</protein>
<organism evidence="1 2">
    <name type="scientific">Marinihelvus fidelis</name>
    <dbReference type="NCBI Taxonomy" id="2613842"/>
    <lineage>
        <taxon>Bacteria</taxon>
        <taxon>Pseudomonadati</taxon>
        <taxon>Pseudomonadota</taxon>
        <taxon>Gammaproteobacteria</taxon>
        <taxon>Chromatiales</taxon>
        <taxon>Wenzhouxiangellaceae</taxon>
        <taxon>Marinihelvus</taxon>
    </lineage>
</organism>
<gene>
    <name evidence="1" type="ORF">F3N42_03795</name>
</gene>
<accession>A0A5N0TG75</accession>
<evidence type="ECO:0000313" key="2">
    <source>
        <dbReference type="Proteomes" id="UP000325372"/>
    </source>
</evidence>
<dbReference type="AlphaFoldDB" id="A0A5N0TG75"/>
<name>A0A5N0TG75_9GAMM</name>
<comment type="caution">
    <text evidence="1">The sequence shown here is derived from an EMBL/GenBank/DDBJ whole genome shotgun (WGS) entry which is preliminary data.</text>
</comment>
<dbReference type="Proteomes" id="UP000325372">
    <property type="component" value="Unassembled WGS sequence"/>
</dbReference>
<sequence>MNAIPASRDEWGQGAHARTFLNHVPDAWTPASKIRAPFVVLETLVHTGDIEMKTVPIYTHAGIPAGSLHFFRRAK</sequence>
<dbReference type="RefSeq" id="WP_150863045.1">
    <property type="nucleotide sequence ID" value="NZ_VYXP01000002.1"/>
</dbReference>